<dbReference type="KEGG" id="mmyr:MXMO3_03483"/>
<feature type="transmembrane region" description="Helical" evidence="1">
    <location>
        <begin position="289"/>
        <end position="307"/>
    </location>
</feature>
<feature type="transmembrane region" description="Helical" evidence="1">
    <location>
        <begin position="397"/>
        <end position="419"/>
    </location>
</feature>
<name>A0A2R4MJ89_9HYPH</name>
<organism evidence="2 3">
    <name type="scientific">Maritalea myrionectae</name>
    <dbReference type="NCBI Taxonomy" id="454601"/>
    <lineage>
        <taxon>Bacteria</taxon>
        <taxon>Pseudomonadati</taxon>
        <taxon>Pseudomonadota</taxon>
        <taxon>Alphaproteobacteria</taxon>
        <taxon>Hyphomicrobiales</taxon>
        <taxon>Devosiaceae</taxon>
        <taxon>Maritalea</taxon>
    </lineage>
</organism>
<dbReference type="AlphaFoldDB" id="A0A2R4MJ89"/>
<dbReference type="EMBL" id="CP021331">
    <property type="protein sequence ID" value="AVX05986.1"/>
    <property type="molecule type" value="Genomic_DNA"/>
</dbReference>
<accession>A0A2R4MJ89</accession>
<proteinExistence type="predicted"/>
<keyword evidence="1" id="KW-0472">Membrane</keyword>
<gene>
    <name evidence="2" type="ORF">MXMO3_03483</name>
</gene>
<reference evidence="2 3" key="1">
    <citation type="submission" date="2017-05" db="EMBL/GenBank/DDBJ databases">
        <title>Genome Analysis of Maritalea myrionectae HL2708#5.</title>
        <authorList>
            <consortium name="Cotde Inc.-PKNU"/>
            <person name="Jang D."/>
            <person name="Oh H.-M."/>
        </authorList>
    </citation>
    <scope>NUCLEOTIDE SEQUENCE [LARGE SCALE GENOMIC DNA]</scope>
    <source>
        <strain evidence="2 3">HL2708#5</strain>
        <plasmid evidence="3">phl2708x3</plasmid>
    </source>
</reference>
<geneLocation type="plasmid" evidence="3">
    <name>phl2708x3</name>
</geneLocation>
<evidence type="ECO:0000313" key="3">
    <source>
        <dbReference type="Proteomes" id="UP000258927"/>
    </source>
</evidence>
<feature type="transmembrane region" description="Helical" evidence="1">
    <location>
        <begin position="319"/>
        <end position="336"/>
    </location>
</feature>
<dbReference type="Proteomes" id="UP000258927">
    <property type="component" value="Plasmid pHL2708X3"/>
</dbReference>
<sequence>MILDHENWSKRTQRFQHVINSISEKEERLNFLSRYAIRFDYQTFKTSDFHGLTFPVKTSFRSASFAGKEVNFCHVKFLESVHFNQLTFHNNVMFLNTQFQGEIVTFDSSIFRETAHFGLSQFKAHASFSRAKFLKGASFVNIDGSQLKMKFYKAEFEDDFILTSVERNSNSVHIFECLDFSEARFESLFKLRAKLCDVVKFYGANFKLNSEFIVDQLITVPDFRETKFDRPPNLSRLFIKETPRIDRFLPNHDQEIVDKWRVLKRLAVDAGDHEKAGQFFANEMAAKRGTEITGFWPLFFSGIYYAFSNFGQSYFRPSAWLALFGTFFATLYYVLLPNALAGWDRILFSAEYSVRNLIPFLGSLFRFSARPVTQGFATGFEKNLSLINEAHGGIDLFIYLGVVEQLIGGILFFLLLLGLRNVFRMK</sequence>
<keyword evidence="3" id="KW-1185">Reference proteome</keyword>
<evidence type="ECO:0000256" key="1">
    <source>
        <dbReference type="SAM" id="Phobius"/>
    </source>
</evidence>
<evidence type="ECO:0000313" key="2">
    <source>
        <dbReference type="EMBL" id="AVX05986.1"/>
    </source>
</evidence>
<evidence type="ECO:0008006" key="4">
    <source>
        <dbReference type="Google" id="ProtNLM"/>
    </source>
</evidence>
<keyword evidence="1" id="KW-0812">Transmembrane</keyword>
<keyword evidence="1" id="KW-1133">Transmembrane helix</keyword>
<keyword evidence="2" id="KW-0614">Plasmid</keyword>
<protein>
    <recommendedName>
        <fullName evidence="4">Pentapeptide repeat-containing protein</fullName>
    </recommendedName>
</protein>